<dbReference type="AlphaFoldDB" id="A0A0F9BU91"/>
<organism evidence="1">
    <name type="scientific">marine sediment metagenome</name>
    <dbReference type="NCBI Taxonomy" id="412755"/>
    <lineage>
        <taxon>unclassified sequences</taxon>
        <taxon>metagenomes</taxon>
        <taxon>ecological metagenomes</taxon>
    </lineage>
</organism>
<dbReference type="EMBL" id="LAZR01036201">
    <property type="protein sequence ID" value="KKL25475.1"/>
    <property type="molecule type" value="Genomic_DNA"/>
</dbReference>
<protein>
    <submittedName>
        <fullName evidence="1">Uncharacterized protein</fullName>
    </submittedName>
</protein>
<name>A0A0F9BU91_9ZZZZ</name>
<gene>
    <name evidence="1" type="ORF">LCGC14_2404910</name>
</gene>
<feature type="non-terminal residue" evidence="1">
    <location>
        <position position="1"/>
    </location>
</feature>
<comment type="caution">
    <text evidence="1">The sequence shown here is derived from an EMBL/GenBank/DDBJ whole genome shotgun (WGS) entry which is preliminary data.</text>
</comment>
<evidence type="ECO:0000313" key="1">
    <source>
        <dbReference type="EMBL" id="KKL25475.1"/>
    </source>
</evidence>
<accession>A0A0F9BU91</accession>
<reference evidence="1" key="1">
    <citation type="journal article" date="2015" name="Nature">
        <title>Complex archaea that bridge the gap between prokaryotes and eukaryotes.</title>
        <authorList>
            <person name="Spang A."/>
            <person name="Saw J.H."/>
            <person name="Jorgensen S.L."/>
            <person name="Zaremba-Niedzwiedzka K."/>
            <person name="Martijn J."/>
            <person name="Lind A.E."/>
            <person name="van Eijk R."/>
            <person name="Schleper C."/>
            <person name="Guy L."/>
            <person name="Ettema T.J."/>
        </authorList>
    </citation>
    <scope>NUCLEOTIDE SEQUENCE</scope>
</reference>
<proteinExistence type="predicted"/>
<sequence>GRVAYRRISYYIDEVKVASFTPGDGALGGTNPGAMVVAPAVNAQNGNVCAVHSEMLGESGWELIVQEGAPVA</sequence>